<evidence type="ECO:0000313" key="1">
    <source>
        <dbReference type="EMBL" id="SVA83498.1"/>
    </source>
</evidence>
<dbReference type="EMBL" id="UINC01019721">
    <property type="protein sequence ID" value="SVA83498.1"/>
    <property type="molecule type" value="Genomic_DNA"/>
</dbReference>
<name>A0A381Z2J3_9ZZZZ</name>
<reference evidence="1" key="1">
    <citation type="submission" date="2018-05" db="EMBL/GenBank/DDBJ databases">
        <authorList>
            <person name="Lanie J.A."/>
            <person name="Ng W.-L."/>
            <person name="Kazmierczak K.M."/>
            <person name="Andrzejewski T.M."/>
            <person name="Davidsen T.M."/>
            <person name="Wayne K.J."/>
            <person name="Tettelin H."/>
            <person name="Glass J.I."/>
            <person name="Rusch D."/>
            <person name="Podicherti R."/>
            <person name="Tsui H.-C.T."/>
            <person name="Winkler M.E."/>
        </authorList>
    </citation>
    <scope>NUCLEOTIDE SEQUENCE</scope>
</reference>
<sequence>QGVVAYGWGNHTGAGYLTGITSENLTSLADVNTGILGGSEDGWALVWDNSSSRFIMADTLGGWLTGTVAGSIYYGGGRVGVGINAPLGLLHINQQESNPSDPLIIQDGAYRPLYIPAGGTLTTQTGIHLETDYANITSPTAPQTGGIFYFKNGAPHFVSNTISEQSLTASSLPVYSDSGALEILLNSEALTVAGGTGIDTSGTVNTLTVTIDATVVTLTGTQTLTNKTLTSPTINSPIMDTVTVNTSITGSAIDTDGTFAANSDTLIPSQKAVKTYVDSSWDSPTFHIDAVNNRVGIGTATPGVLLDVDGGDVNITKTTDLDIVMENTGDDTAERTVQMQFKHDAGVGAYIKAIRSISLADSMDLVFGTQHNLGNVADKFKIDRDGHFEMYAGNITTTGDLGCNDIVCGDITCDDISTADLIMSNNKPNRAGNEVDGTKGTWVMQEGDESMYLINRRNGKRYKIMLEEV</sequence>
<organism evidence="1">
    <name type="scientific">marine metagenome</name>
    <dbReference type="NCBI Taxonomy" id="408172"/>
    <lineage>
        <taxon>unclassified sequences</taxon>
        <taxon>metagenomes</taxon>
        <taxon>ecological metagenomes</taxon>
    </lineage>
</organism>
<feature type="non-terminal residue" evidence="1">
    <location>
        <position position="1"/>
    </location>
</feature>
<gene>
    <name evidence="1" type="ORF">METZ01_LOCUS136352</name>
</gene>
<accession>A0A381Z2J3</accession>
<proteinExistence type="predicted"/>
<dbReference type="AlphaFoldDB" id="A0A381Z2J3"/>
<protein>
    <submittedName>
        <fullName evidence="1">Uncharacterized protein</fullName>
    </submittedName>
</protein>